<evidence type="ECO:0000256" key="7">
    <source>
        <dbReference type="ARBA" id="ARBA00022777"/>
    </source>
</evidence>
<dbReference type="PANTHER" id="PTHR43071:SF1">
    <property type="entry name" value="2-AMINO-4-HYDROXY-6-HYDROXYMETHYLDIHYDROPTERIDINE PYROPHOSPHOKINASE"/>
    <property type="match status" value="1"/>
</dbReference>
<sequence length="167" mass="18173">MNKPAALAADTVAVGLGANLGDARQTLSWAVAAMAKLARTELLAVSSLYSSKPIDSSGPDYLNAVALLRTGREPLDLLHALQAIELQAGRERPYRNAPRTLDLDIELWGGRQSDDPELILPHPRMWQRAFVLLPLAEIAPGCVSAEQLQSVADQGIERSLAQGWWKR</sequence>
<evidence type="ECO:0000313" key="15">
    <source>
        <dbReference type="Proteomes" id="UP000029553"/>
    </source>
</evidence>
<name>A0A096FH33_COMTE</name>
<evidence type="ECO:0000256" key="4">
    <source>
        <dbReference type="ARBA" id="ARBA00016218"/>
    </source>
</evidence>
<dbReference type="SUPFAM" id="SSF55083">
    <property type="entry name" value="6-hydroxymethyl-7,8-dihydropterin pyrophosphokinase, HPPK"/>
    <property type="match status" value="1"/>
</dbReference>
<evidence type="ECO:0000259" key="13">
    <source>
        <dbReference type="Pfam" id="PF01288"/>
    </source>
</evidence>
<accession>A0A096FH33</accession>
<evidence type="ECO:0000256" key="8">
    <source>
        <dbReference type="ARBA" id="ARBA00022840"/>
    </source>
</evidence>
<comment type="pathway">
    <text evidence="1">Cofactor biosynthesis; tetrahydrofolate biosynthesis; 2-amino-4-hydroxy-6-hydroxymethyl-7,8-dihydropteridine diphosphate from 7,8-dihydroneopterin triphosphate: step 4/4.</text>
</comment>
<comment type="caution">
    <text evidence="14">The sequence shown here is derived from an EMBL/GenBank/DDBJ whole genome shotgun (WGS) entry which is preliminary data.</text>
</comment>
<dbReference type="GO" id="GO:0016301">
    <property type="term" value="F:kinase activity"/>
    <property type="evidence" value="ECO:0007669"/>
    <property type="project" value="UniProtKB-KW"/>
</dbReference>
<keyword evidence="6" id="KW-0547">Nucleotide-binding</keyword>
<keyword evidence="7 14" id="KW-0418">Kinase</keyword>
<evidence type="ECO:0000256" key="2">
    <source>
        <dbReference type="ARBA" id="ARBA00005810"/>
    </source>
</evidence>
<dbReference type="GO" id="GO:0046654">
    <property type="term" value="P:tetrahydrofolate biosynthetic process"/>
    <property type="evidence" value="ECO:0007669"/>
    <property type="project" value="UniProtKB-UniPathway"/>
</dbReference>
<organism evidence="14 15">
    <name type="scientific">Comamonas testosteroni</name>
    <name type="common">Pseudomonas testosteroni</name>
    <dbReference type="NCBI Taxonomy" id="285"/>
    <lineage>
        <taxon>Bacteria</taxon>
        <taxon>Pseudomonadati</taxon>
        <taxon>Pseudomonadota</taxon>
        <taxon>Betaproteobacteria</taxon>
        <taxon>Burkholderiales</taxon>
        <taxon>Comamonadaceae</taxon>
        <taxon>Comamonas</taxon>
    </lineage>
</organism>
<dbReference type="GO" id="GO:0003848">
    <property type="term" value="F:2-amino-4-hydroxy-6-hydroxymethyldihydropteridine diphosphokinase activity"/>
    <property type="evidence" value="ECO:0007669"/>
    <property type="project" value="UniProtKB-EC"/>
</dbReference>
<dbReference type="GO" id="GO:0005524">
    <property type="term" value="F:ATP binding"/>
    <property type="evidence" value="ECO:0007669"/>
    <property type="project" value="UniProtKB-KW"/>
</dbReference>
<dbReference type="GO" id="GO:0046656">
    <property type="term" value="P:folic acid biosynthetic process"/>
    <property type="evidence" value="ECO:0007669"/>
    <property type="project" value="UniProtKB-KW"/>
</dbReference>
<dbReference type="EC" id="2.7.6.3" evidence="3"/>
<dbReference type="PANTHER" id="PTHR43071">
    <property type="entry name" value="2-AMINO-4-HYDROXY-6-HYDROXYMETHYLDIHYDROPTERIDINE PYROPHOSPHOKINASE"/>
    <property type="match status" value="1"/>
</dbReference>
<keyword evidence="9" id="KW-0289">Folate biosynthesis</keyword>
<gene>
    <name evidence="14" type="ORF">P353_14565</name>
</gene>
<dbReference type="EMBL" id="AWOR01000048">
    <property type="protein sequence ID" value="KGH29018.1"/>
    <property type="molecule type" value="Genomic_DNA"/>
</dbReference>
<proteinExistence type="inferred from homology"/>
<dbReference type="CDD" id="cd00483">
    <property type="entry name" value="HPPK"/>
    <property type="match status" value="1"/>
</dbReference>
<protein>
    <recommendedName>
        <fullName evidence="4">2-amino-4-hydroxy-6-hydroxymethyldihydropteridine pyrophosphokinase</fullName>
        <ecNumber evidence="3">2.7.6.3</ecNumber>
    </recommendedName>
    <alternativeName>
        <fullName evidence="11">6-hydroxymethyl-7,8-dihydropterin pyrophosphokinase</fullName>
    </alternativeName>
    <alternativeName>
        <fullName evidence="12">7,8-dihydro-6-hydroxymethylpterin-pyrophosphokinase</fullName>
    </alternativeName>
</protein>
<evidence type="ECO:0000256" key="9">
    <source>
        <dbReference type="ARBA" id="ARBA00022909"/>
    </source>
</evidence>
<evidence type="ECO:0000256" key="6">
    <source>
        <dbReference type="ARBA" id="ARBA00022741"/>
    </source>
</evidence>
<reference evidence="14 15" key="1">
    <citation type="submission" date="2013-09" db="EMBL/GenBank/DDBJ databases">
        <title>High correlation between genotypes and phenotypes of environmental bacteria Comamonas testosteroni strains.</title>
        <authorList>
            <person name="Liu L."/>
            <person name="Zhu W."/>
            <person name="Xia X."/>
            <person name="Xu B."/>
            <person name="Luo M."/>
            <person name="Wang G."/>
        </authorList>
    </citation>
    <scope>NUCLEOTIDE SEQUENCE [LARGE SCALE GENOMIC DNA]</scope>
    <source>
        <strain evidence="14 15">JL40</strain>
    </source>
</reference>
<dbReference type="UniPathway" id="UPA00077">
    <property type="reaction ID" value="UER00155"/>
</dbReference>
<dbReference type="Proteomes" id="UP000029553">
    <property type="component" value="Unassembled WGS sequence"/>
</dbReference>
<dbReference type="RefSeq" id="WP_034370586.1">
    <property type="nucleotide sequence ID" value="NZ_AWOR01000048.1"/>
</dbReference>
<evidence type="ECO:0000256" key="1">
    <source>
        <dbReference type="ARBA" id="ARBA00005051"/>
    </source>
</evidence>
<dbReference type="Gene3D" id="3.30.70.560">
    <property type="entry name" value="7,8-Dihydro-6-hydroxymethylpterin-pyrophosphokinase HPPK"/>
    <property type="match status" value="1"/>
</dbReference>
<evidence type="ECO:0000256" key="12">
    <source>
        <dbReference type="ARBA" id="ARBA00033413"/>
    </source>
</evidence>
<evidence type="ECO:0000313" key="14">
    <source>
        <dbReference type="EMBL" id="KGH29018.1"/>
    </source>
</evidence>
<evidence type="ECO:0000256" key="11">
    <source>
        <dbReference type="ARBA" id="ARBA00029766"/>
    </source>
</evidence>
<feature type="domain" description="7,8-dihydro-6-hydroxymethylpterin-pyrophosphokinase" evidence="13">
    <location>
        <begin position="14"/>
        <end position="140"/>
    </location>
</feature>
<comment type="similarity">
    <text evidence="2">Belongs to the HPPK family.</text>
</comment>
<comment type="function">
    <text evidence="10">Catalyzes the transfer of pyrophosphate from adenosine triphosphate (ATP) to 6-hydroxymethyl-7,8-dihydropterin, an enzymatic step in folate biosynthesis pathway.</text>
</comment>
<dbReference type="InterPro" id="IPR035907">
    <property type="entry name" value="Hppk_sf"/>
</dbReference>
<dbReference type="NCBIfam" id="TIGR01498">
    <property type="entry name" value="folK"/>
    <property type="match status" value="1"/>
</dbReference>
<evidence type="ECO:0000256" key="3">
    <source>
        <dbReference type="ARBA" id="ARBA00013253"/>
    </source>
</evidence>
<keyword evidence="5" id="KW-0808">Transferase</keyword>
<dbReference type="Pfam" id="PF01288">
    <property type="entry name" value="HPPK"/>
    <property type="match status" value="1"/>
</dbReference>
<evidence type="ECO:0000256" key="5">
    <source>
        <dbReference type="ARBA" id="ARBA00022679"/>
    </source>
</evidence>
<keyword evidence="8" id="KW-0067">ATP-binding</keyword>
<dbReference type="AlphaFoldDB" id="A0A096FH33"/>
<dbReference type="InterPro" id="IPR000550">
    <property type="entry name" value="Hppk"/>
</dbReference>
<evidence type="ECO:0000256" key="10">
    <source>
        <dbReference type="ARBA" id="ARBA00029409"/>
    </source>
</evidence>